<protein>
    <submittedName>
        <fullName evidence="1">Uncharacterized protein</fullName>
    </submittedName>
</protein>
<accession>A0A7S3MTD9</accession>
<proteinExistence type="predicted"/>
<sequence length="145" mass="15804">MLTQLLEILHVLQIAVLQLSHMLIEGFVQGLITVEEVIQNSTILQVGVGLNLLSELQLLVRSLPTSLVLWLLDQQALLVVALDLILQQIAIVLGSHRAVALLQGGVHQIKLIHIVPEGSVASRHNQDPELCICPLGEPLHPLLIS</sequence>
<dbReference type="EMBL" id="HBIH01009048">
    <property type="protein sequence ID" value="CAE0323116.1"/>
    <property type="molecule type" value="Transcribed_RNA"/>
</dbReference>
<reference evidence="1" key="1">
    <citation type="submission" date="2021-01" db="EMBL/GenBank/DDBJ databases">
        <authorList>
            <person name="Corre E."/>
            <person name="Pelletier E."/>
            <person name="Niang G."/>
            <person name="Scheremetjew M."/>
            <person name="Finn R."/>
            <person name="Kale V."/>
            <person name="Holt S."/>
            <person name="Cochrane G."/>
            <person name="Meng A."/>
            <person name="Brown T."/>
            <person name="Cohen L."/>
        </authorList>
    </citation>
    <scope>NUCLEOTIDE SEQUENCE</scope>
    <source>
        <strain evidence="1">S3</strain>
    </source>
</reference>
<dbReference type="AlphaFoldDB" id="A0A7S3MTD9"/>
<gene>
    <name evidence="1" type="ORF">SINC0208_LOCUS3700</name>
</gene>
<name>A0A7S3MTD9_9SPIT</name>
<evidence type="ECO:0000313" key="1">
    <source>
        <dbReference type="EMBL" id="CAE0323116.1"/>
    </source>
</evidence>
<organism evidence="1">
    <name type="scientific">Strombidium inclinatum</name>
    <dbReference type="NCBI Taxonomy" id="197538"/>
    <lineage>
        <taxon>Eukaryota</taxon>
        <taxon>Sar</taxon>
        <taxon>Alveolata</taxon>
        <taxon>Ciliophora</taxon>
        <taxon>Intramacronucleata</taxon>
        <taxon>Spirotrichea</taxon>
        <taxon>Oligotrichia</taxon>
        <taxon>Strombidiidae</taxon>
        <taxon>Strombidium</taxon>
    </lineage>
</organism>